<protein>
    <submittedName>
        <fullName evidence="2">Putative secreted lipocalin-like protein</fullName>
    </submittedName>
</protein>
<dbReference type="InterPro" id="IPR012674">
    <property type="entry name" value="Calycin"/>
</dbReference>
<evidence type="ECO:0000256" key="1">
    <source>
        <dbReference type="SAM" id="SignalP"/>
    </source>
</evidence>
<dbReference type="Pfam" id="PF02098">
    <property type="entry name" value="His_binding"/>
    <property type="match status" value="2"/>
</dbReference>
<reference evidence="2" key="1">
    <citation type="submission" date="2005-05" db="EMBL/GenBank/DDBJ databases">
        <authorList>
            <person name="Tseng H.-P."/>
            <person name="Hseu T.-H."/>
            <person name="Buhler D.R."/>
            <person name="Wang W.-D."/>
            <person name="Tsai H.-L."/>
            <person name="Hu C.-H."/>
        </authorList>
    </citation>
    <scope>NUCLEOTIDE SEQUENCE</scope>
    <source>
        <strain evidence="2">ISN-L88</strain>
        <tissue evidence="2">Salivary glands</tissue>
    </source>
</reference>
<dbReference type="GO" id="GO:0030682">
    <property type="term" value="P:symbiont-mediated perturbation of host defenses"/>
    <property type="evidence" value="ECO:0007669"/>
    <property type="project" value="InterPro"/>
</dbReference>
<dbReference type="InterPro" id="IPR002970">
    <property type="entry name" value="Tick_his-bd"/>
</dbReference>
<dbReference type="EMBL" id="DQ066092">
    <property type="protein sequence ID" value="AAY66729.1"/>
    <property type="molecule type" value="mRNA"/>
</dbReference>
<organism evidence="2">
    <name type="scientific">Ixodes scapularis</name>
    <name type="common">Black-legged tick</name>
    <name type="synonym">Deer tick</name>
    <dbReference type="NCBI Taxonomy" id="6945"/>
    <lineage>
        <taxon>Eukaryota</taxon>
        <taxon>Metazoa</taxon>
        <taxon>Ecdysozoa</taxon>
        <taxon>Arthropoda</taxon>
        <taxon>Chelicerata</taxon>
        <taxon>Arachnida</taxon>
        <taxon>Acari</taxon>
        <taxon>Parasitiformes</taxon>
        <taxon>Ixodida</taxon>
        <taxon>Ixodoidea</taxon>
        <taxon>Ixodidae</taxon>
        <taxon>Ixodinae</taxon>
        <taxon>Ixodes</taxon>
    </lineage>
</organism>
<evidence type="ECO:0000313" key="2">
    <source>
        <dbReference type="EMBL" id="AAY66729.1"/>
    </source>
</evidence>
<dbReference type="SUPFAM" id="SSF50814">
    <property type="entry name" value="Lipocalins"/>
    <property type="match status" value="1"/>
</dbReference>
<dbReference type="VEuPathDB" id="VectorBase:ISCP_013382"/>
<feature type="signal peptide" evidence="1">
    <location>
        <begin position="1"/>
        <end position="16"/>
    </location>
</feature>
<dbReference type="VEuPathDB" id="VectorBase:ISCI024605"/>
<reference evidence="2" key="2">
    <citation type="journal article" date="2006" name="Insect Biochem. Mol. Biol.">
        <title>An annotated catalog of salivary gland transcripts from Ixodes scapularis ticks.</title>
        <authorList>
            <person name="Ribeiro J.M."/>
            <person name="Alarcon-Chaidez F."/>
            <person name="Francischetti I.M."/>
            <person name="Mans B.J."/>
            <person name="Mather T.N."/>
            <person name="Valenzuela J.G."/>
            <person name="Wikel S.K."/>
        </authorList>
    </citation>
    <scope>NUCLEOTIDE SEQUENCE</scope>
    <source>
        <strain evidence="2">ISN-L88</strain>
        <tissue evidence="2">Salivary glands</tissue>
    </source>
</reference>
<feature type="chain" id="PRO_5004241401" evidence="1">
    <location>
        <begin position="17"/>
        <end position="231"/>
    </location>
</feature>
<dbReference type="VEuPathDB" id="VectorBase:ISCI024841"/>
<name>Q4PMN2_IXOSC</name>
<dbReference type="VEuPathDB" id="VectorBase:ISCW024605"/>
<proteinExistence type="evidence at transcript level"/>
<dbReference type="Gene3D" id="2.40.128.20">
    <property type="match status" value="1"/>
</dbReference>
<keyword evidence="1" id="KW-0732">Signal</keyword>
<dbReference type="AlphaFoldDB" id="Q4PMN2"/>
<accession>Q4PMN2</accession>
<dbReference type="OrthoDB" id="6496433at2759"/>
<sequence>MSLYLIALATFLVATSQQFGLSSTVSAQKKTPYEDDPKNFEHQHATELLCSGYTYYMWNHTYTPQPPSECVSVKVTSGLRNGTYQVLLSHRFTGSKKMYSLNVTVHPLTSGSHTEDNALFFTFPSMEPDVVAEARTATENVGSPGSAGIRLQDEKSGPQPPLYKFLYINSNKTCAALRVTYEQDGTGCELFSVIERGAPLPVPQECMNVYIQNCPNTTSEVWKDGCKEGDQ</sequence>
<dbReference type="VEuPathDB" id="VectorBase:ISCW024841"/>
<dbReference type="GO" id="GO:0043176">
    <property type="term" value="F:amine binding"/>
    <property type="evidence" value="ECO:0007669"/>
    <property type="project" value="InterPro"/>
</dbReference>